<evidence type="ECO:0000256" key="1">
    <source>
        <dbReference type="SAM" id="Phobius"/>
    </source>
</evidence>
<evidence type="ECO:0000313" key="4">
    <source>
        <dbReference type="Proteomes" id="UP000054172"/>
    </source>
</evidence>
<dbReference type="PATRIC" id="fig|1702214.3.peg.2025"/>
<reference evidence="3" key="1">
    <citation type="submission" date="2015-08" db="EMBL/GenBank/DDBJ databases">
        <title>Candidatus Bacteriodes Periocalifornicus.</title>
        <authorList>
            <person name="McLean J.S."/>
            <person name="Kelley S."/>
        </authorList>
    </citation>
    <scope>NUCLEOTIDE SEQUENCE [LARGE SCALE GENOMIC DNA]</scope>
    <source>
        <strain evidence="3">12B</strain>
    </source>
</reference>
<dbReference type="InterPro" id="IPR003399">
    <property type="entry name" value="Mce/MlaD"/>
</dbReference>
<protein>
    <recommendedName>
        <fullName evidence="2">Mce/MlaD domain-containing protein</fullName>
    </recommendedName>
</protein>
<gene>
    <name evidence="3" type="ORF">AL399_05055</name>
</gene>
<dbReference type="Proteomes" id="UP000054172">
    <property type="component" value="Unassembled WGS sequence"/>
</dbReference>
<keyword evidence="1" id="KW-0472">Membrane</keyword>
<keyword evidence="1" id="KW-0812">Transmembrane</keyword>
<comment type="caution">
    <text evidence="3">The sequence shown here is derived from an EMBL/GenBank/DDBJ whole genome shotgun (WGS) entry which is preliminary data.</text>
</comment>
<dbReference type="AlphaFoldDB" id="A0A0Q4B8D2"/>
<dbReference type="InterPro" id="IPR052336">
    <property type="entry name" value="MlaD_Phospholipid_Transporter"/>
</dbReference>
<dbReference type="Pfam" id="PF02470">
    <property type="entry name" value="MlaD"/>
    <property type="match status" value="1"/>
</dbReference>
<dbReference type="PANTHER" id="PTHR33371:SF4">
    <property type="entry name" value="INTERMEMBRANE PHOSPHOLIPID TRANSPORT SYSTEM BINDING PROTEIN MLAD"/>
    <property type="match status" value="1"/>
</dbReference>
<keyword evidence="4" id="KW-1185">Reference proteome</keyword>
<evidence type="ECO:0000313" key="3">
    <source>
        <dbReference type="EMBL" id="KQM08871.1"/>
    </source>
</evidence>
<name>A0A0Q4B8D2_9BACT</name>
<accession>A0A0Q4B8D2</accession>
<sequence length="307" mass="33795">MEQTYRKLAFIGLLVVLLLLNFIIFYQYLKGKNLFRDDHYYHVLFAGVDGLYKSNQVLVNGMRVGQVSAIDFADDTTGRILVTLRIPASRSIAATASAQIVNTGLIGGRVIRLNHATGPGPYLRDGDTIRGNTDRSYADVVETDIQPVISNADTLLALLKRIAYTLNEAITPETAPLIQGTLQNIHNASASLNTTLAQLPPMVADARRAMQSIQELSVGGRQTLTQANRLLDTLQYANLGLIAHRADSTLQSLNTLLAALQSTQSTAGRLINSPELYNHLDSATQNLELLLRDLKDHPKRYVHFSLF</sequence>
<organism evidence="3 4">
    <name type="scientific">Candidatus [Bacteroides] periocalifornicus</name>
    <dbReference type="NCBI Taxonomy" id="1702214"/>
    <lineage>
        <taxon>Bacteria</taxon>
        <taxon>Pseudomonadati</taxon>
        <taxon>Bacteroidota</taxon>
    </lineage>
</organism>
<feature type="transmembrane region" description="Helical" evidence="1">
    <location>
        <begin position="7"/>
        <end position="29"/>
    </location>
</feature>
<proteinExistence type="predicted"/>
<dbReference type="PANTHER" id="PTHR33371">
    <property type="entry name" value="INTERMEMBRANE PHOSPHOLIPID TRANSPORT SYSTEM BINDING PROTEIN MLAD-RELATED"/>
    <property type="match status" value="1"/>
</dbReference>
<keyword evidence="1" id="KW-1133">Transmembrane helix</keyword>
<dbReference type="EMBL" id="LIIK01000019">
    <property type="protein sequence ID" value="KQM08871.1"/>
    <property type="molecule type" value="Genomic_DNA"/>
</dbReference>
<evidence type="ECO:0000259" key="2">
    <source>
        <dbReference type="Pfam" id="PF02470"/>
    </source>
</evidence>
<feature type="domain" description="Mce/MlaD" evidence="2">
    <location>
        <begin position="40"/>
        <end position="114"/>
    </location>
</feature>
<dbReference type="STRING" id="1702214.AL399_05055"/>